<dbReference type="Gene3D" id="1.10.8.20">
    <property type="entry name" value="N-terminal domain of phosphatidylinositol transfer protein sec14p"/>
    <property type="match status" value="1"/>
</dbReference>
<dbReference type="SMART" id="SM00516">
    <property type="entry name" value="SEC14"/>
    <property type="match status" value="1"/>
</dbReference>
<evidence type="ECO:0000259" key="4">
    <source>
        <dbReference type="PROSITE" id="PS50191"/>
    </source>
</evidence>
<dbReference type="SUPFAM" id="SSF52087">
    <property type="entry name" value="CRAL/TRIO domain"/>
    <property type="match status" value="1"/>
</dbReference>
<dbReference type="PROSITE" id="PS50018">
    <property type="entry name" value="RAS_GTPASE_ACTIV_2"/>
    <property type="match status" value="1"/>
</dbReference>
<feature type="region of interest" description="Disordered" evidence="1">
    <location>
        <begin position="190"/>
        <end position="212"/>
    </location>
</feature>
<dbReference type="Pfam" id="PF00168">
    <property type="entry name" value="C2"/>
    <property type="match status" value="1"/>
</dbReference>
<dbReference type="Proteomes" id="UP000244309">
    <property type="component" value="Unassembled WGS sequence"/>
</dbReference>
<dbReference type="InterPro" id="IPR008936">
    <property type="entry name" value="Rho_GTPase_activation_prot"/>
</dbReference>
<sequence>MSRLPFYKALARDKASLVATNVSYSRDSLTWYAPNEVEITKRGQIVAHDETEPSSLLASSLQACHVSVHSSVGPGPALNGRRRFSKKVEPEQAAYDEPPVIFIRSYDNEKLYLRIASKTTFGMVLSALMAWQNMKPAGLAKKWYAENSSSALVVSADPHEVLVGRFRIFGPIPAKVKNLKLVKMPRPPPYQSPYDTDAHNDPSHTSGTSQGHEGSVSEGWFYTMGVLKSNGTLNFISELDGTLLYSIDIKSILSSEIREVHHSICDSSNILFIGHIKDLRWNNVIKSTTALTLESLTQLSPSLLTKDGKPVANNSRILIDFPLHIDLEDWFVGLNYFCKREYIGTYDKSSTLRPPPTRHIVDIDSTIDNDTTLDGSENHENGSNPNLTLSSNGHSQRPAHKSHEEEHPQLSRYLREHLRVSKKLTVDIIEAKFDNPPASPKDSNKIYAEVVMWGFPWARTAFVQHTSNPFWKENFSTYLPISTQMVHIVIKKCLSSKNVYSPADKVVGTVYLTPDVLTQQRHTFSTMMSLNPAGNTINVPGHTANDSLGVAAATMANNNNSVRLSIYDATNLPIGKLLLTVDLKEYLIPNPSYFKPLERMLANCPMKELIEFCNSAVSTSEFENVSFILLDIFQSLGIEDRWFKTLVEAELVGVDKMTRKNYVNKGNGNGNSTSSNNVFNTLFRGSSIFTKSLEKYIFRIGQEYLEKVFGDLFEKITMESLNCEIDPRYVRQQEAAKRKKAKQGANPRASDDSDDESDEDVDAETEKKREEHVKEIIDKNYKTLTNYAEQLWYRIYSTSNDIPEQIKLQLKNFRNKVDFACDPEDKTTALNCLSAFIFLRFFCPAILNPKLFYLTKNHQTGNAQRTLTLIAKILLNLANRQEFSQHKEPHLVRMNKFLEKHSGEMLDYFDKITGRKNDFNEKILDLSHEVNRFDLGLGGDASSSELPTTPYLIDKYLRLTELIHLLKLSGTGRTQSQKLASTSTSSITTMLSSSTFARSNNNTPSQNAAARSPFKDNLAPQNDEIVLDDDKNTYQIGSLEFEKSEFLDLVGDNETEGFIKSLCRSNEEIFSFITSNISLKDLQKQSTDLIHRIDELSHKLEEPEVCEDLQHDTKLWEAFVVKVVETACVDVSKNSIVFYDENFQGAMVPGQKRLRDNGITSLKLKFPVEMDRTSMSESFSTNSLGSLLRTPSKNPMATEAEILASYPQVNAPTTQTGYTSNLSEDQKQVLAQLRAELVKEGFEYRLDDATLLRFLRARKFNLAKAKFMFVECEKWRKEFGTNTILKDFHYTEKPLVAQMYPQYYHKTDKDGRPVYFEELGKVYLPDMLKVTTQERMLKNLVWEYESFTQYRLPACSRKQGYLVETSCTIMDLKGISMSAAYQVIGYVKEASKIGQDYYPERMGKFYCINAPFGFSTLFKLFKPFLDAVTVEKIHILGSSYQKELLKQIPPPNLPKKYGGQSDVSNQDLALNDYGPWRDPQFIGPEGEAPRAFQ</sequence>
<accession>A0A2V1AMZ4</accession>
<dbReference type="SUPFAM" id="SSF48350">
    <property type="entry name" value="GTPase activation domain, GAP"/>
    <property type="match status" value="1"/>
</dbReference>
<dbReference type="InterPro" id="IPR001251">
    <property type="entry name" value="CRAL-TRIO_dom"/>
</dbReference>
<dbReference type="SMART" id="SM01100">
    <property type="entry name" value="CRAL_TRIO_N"/>
    <property type="match status" value="1"/>
</dbReference>
<dbReference type="InterPro" id="IPR036273">
    <property type="entry name" value="CRAL/TRIO_N_dom_sf"/>
</dbReference>
<protein>
    <submittedName>
        <fullName evidence="5">SEC14 cytosolic factor</fullName>
    </submittedName>
</protein>
<dbReference type="InterPro" id="IPR000008">
    <property type="entry name" value="C2_dom"/>
</dbReference>
<dbReference type="Pfam" id="PF03765">
    <property type="entry name" value="CRAL_TRIO_N"/>
    <property type="match status" value="1"/>
</dbReference>
<feature type="compositionally biased region" description="Acidic residues" evidence="1">
    <location>
        <begin position="752"/>
        <end position="763"/>
    </location>
</feature>
<dbReference type="Pfam" id="PF00616">
    <property type="entry name" value="RasGAP"/>
    <property type="match status" value="1"/>
</dbReference>
<evidence type="ECO:0000259" key="3">
    <source>
        <dbReference type="PROSITE" id="PS50018"/>
    </source>
</evidence>
<dbReference type="PROSITE" id="PS00509">
    <property type="entry name" value="RAS_GTPASE_ACTIV_1"/>
    <property type="match status" value="1"/>
</dbReference>
<feature type="compositionally biased region" description="Basic and acidic residues" evidence="1">
    <location>
        <begin position="401"/>
        <end position="410"/>
    </location>
</feature>
<feature type="region of interest" description="Disordered" evidence="1">
    <location>
        <begin position="348"/>
        <end position="410"/>
    </location>
</feature>
<dbReference type="OrthoDB" id="775356at2759"/>
<dbReference type="SUPFAM" id="SSF46938">
    <property type="entry name" value="CRAL/TRIO N-terminal domain"/>
    <property type="match status" value="1"/>
</dbReference>
<dbReference type="EMBL" id="PKFO01000001">
    <property type="protein sequence ID" value="PVH19165.1"/>
    <property type="molecule type" value="Genomic_DNA"/>
</dbReference>
<dbReference type="PANTHER" id="PTHR45657">
    <property type="entry name" value="CRAL-TRIO DOMAIN-CONTAINING PROTEIN YKL091C-RELATED"/>
    <property type="match status" value="1"/>
</dbReference>
<feature type="compositionally biased region" description="Polar residues" evidence="1">
    <location>
        <begin position="366"/>
        <end position="395"/>
    </location>
</feature>
<dbReference type="CDD" id="cd05137">
    <property type="entry name" value="RasGAP_CLA2_BUD2"/>
    <property type="match status" value="1"/>
</dbReference>
<dbReference type="GeneID" id="37006796"/>
<dbReference type="SMART" id="SM00239">
    <property type="entry name" value="C2"/>
    <property type="match status" value="1"/>
</dbReference>
<keyword evidence="6" id="KW-1185">Reference proteome</keyword>
<dbReference type="Gene3D" id="1.10.506.10">
    <property type="entry name" value="GTPase Activation - p120gap, domain 1"/>
    <property type="match status" value="1"/>
</dbReference>
<feature type="domain" description="C2" evidence="2">
    <location>
        <begin position="404"/>
        <end position="527"/>
    </location>
</feature>
<dbReference type="PANTHER" id="PTHR45657:SF1">
    <property type="entry name" value="CRAL-TRIO DOMAIN-CONTAINING PROTEIN YKL091C-RELATED"/>
    <property type="match status" value="1"/>
</dbReference>
<feature type="region of interest" description="Disordered" evidence="1">
    <location>
        <begin position="995"/>
        <end position="1022"/>
    </location>
</feature>
<dbReference type="STRING" id="45357.A0A2V1AMZ4"/>
<evidence type="ECO:0000313" key="5">
    <source>
        <dbReference type="EMBL" id="PVH19165.1"/>
    </source>
</evidence>
<feature type="domain" description="Ras-GAP" evidence="3">
    <location>
        <begin position="621"/>
        <end position="879"/>
    </location>
</feature>
<feature type="region of interest" description="Disordered" evidence="1">
    <location>
        <begin position="1455"/>
        <end position="1493"/>
    </location>
</feature>
<gene>
    <name evidence="5" type="ORF">CXQ85_001465</name>
</gene>
<organism evidence="5 6">
    <name type="scientific">Candidozyma haemuli</name>
    <dbReference type="NCBI Taxonomy" id="45357"/>
    <lineage>
        <taxon>Eukaryota</taxon>
        <taxon>Fungi</taxon>
        <taxon>Dikarya</taxon>
        <taxon>Ascomycota</taxon>
        <taxon>Saccharomycotina</taxon>
        <taxon>Pichiomycetes</taxon>
        <taxon>Metschnikowiaceae</taxon>
        <taxon>Candidozyma</taxon>
    </lineage>
</organism>
<dbReference type="PRINTS" id="PR00180">
    <property type="entry name" value="CRETINALDHBP"/>
</dbReference>
<feature type="compositionally biased region" description="Polar residues" evidence="1">
    <location>
        <begin position="203"/>
        <end position="212"/>
    </location>
</feature>
<dbReference type="Pfam" id="PF00650">
    <property type="entry name" value="CRAL_TRIO"/>
    <property type="match status" value="1"/>
</dbReference>
<feature type="compositionally biased region" description="Polar residues" evidence="1">
    <location>
        <begin position="996"/>
        <end position="1009"/>
    </location>
</feature>
<evidence type="ECO:0000259" key="2">
    <source>
        <dbReference type="PROSITE" id="PS50004"/>
    </source>
</evidence>
<reference evidence="5 6" key="1">
    <citation type="submission" date="2017-12" db="EMBL/GenBank/DDBJ databases">
        <title>Genome Sequence of a Multidrug-Resistant Candida haemulonii Isolate from a Patient with Chronic Leg Ulcers in Israel.</title>
        <authorList>
            <person name="Chow N.A."/>
            <person name="Gade L."/>
            <person name="Batra D."/>
            <person name="Rowe L.A."/>
            <person name="Ben-Ami R."/>
            <person name="Loparev V.N."/>
            <person name="Litvintseva A.P."/>
        </authorList>
    </citation>
    <scope>NUCLEOTIDE SEQUENCE [LARGE SCALE GENOMIC DNA]</scope>
    <source>
        <strain evidence="5 6">B11899</strain>
    </source>
</reference>
<dbReference type="CDD" id="cd00170">
    <property type="entry name" value="SEC14"/>
    <property type="match status" value="1"/>
</dbReference>
<evidence type="ECO:0000313" key="6">
    <source>
        <dbReference type="Proteomes" id="UP000244309"/>
    </source>
</evidence>
<dbReference type="InterPro" id="IPR011074">
    <property type="entry name" value="CRAL/TRIO_N_dom"/>
</dbReference>
<comment type="caution">
    <text evidence="5">The sequence shown here is derived from an EMBL/GenBank/DDBJ whole genome shotgun (WGS) entry which is preliminary data.</text>
</comment>
<feature type="region of interest" description="Disordered" evidence="1">
    <location>
        <begin position="734"/>
        <end position="769"/>
    </location>
</feature>
<dbReference type="Gene3D" id="3.40.525.10">
    <property type="entry name" value="CRAL-TRIO lipid binding domain"/>
    <property type="match status" value="1"/>
</dbReference>
<dbReference type="RefSeq" id="XP_025340105.1">
    <property type="nucleotide sequence ID" value="XM_025485174.1"/>
</dbReference>
<dbReference type="VEuPathDB" id="FungiDB:CXQ85_001465"/>
<dbReference type="SMART" id="SM00323">
    <property type="entry name" value="RasGAP"/>
    <property type="match status" value="1"/>
</dbReference>
<dbReference type="InterPro" id="IPR001936">
    <property type="entry name" value="RasGAP_dom"/>
</dbReference>
<dbReference type="FunFam" id="3.40.525.10:FF:000011">
    <property type="entry name" value="SEC14 cytosolic factor"/>
    <property type="match status" value="1"/>
</dbReference>
<dbReference type="SUPFAM" id="SSF49562">
    <property type="entry name" value="C2 domain (Calcium/lipid-binding domain, CaLB)"/>
    <property type="match status" value="1"/>
</dbReference>
<proteinExistence type="predicted"/>
<feature type="domain" description="CRAL-TRIO" evidence="4">
    <location>
        <begin position="1292"/>
        <end position="1465"/>
    </location>
</feature>
<evidence type="ECO:0000256" key="1">
    <source>
        <dbReference type="SAM" id="MobiDB-lite"/>
    </source>
</evidence>
<dbReference type="InterPro" id="IPR051026">
    <property type="entry name" value="PI/PC_transfer"/>
</dbReference>
<dbReference type="InterPro" id="IPR036865">
    <property type="entry name" value="CRAL-TRIO_dom_sf"/>
</dbReference>
<dbReference type="PROSITE" id="PS50004">
    <property type="entry name" value="C2"/>
    <property type="match status" value="1"/>
</dbReference>
<dbReference type="Gene3D" id="2.60.40.150">
    <property type="entry name" value="C2 domain"/>
    <property type="match status" value="1"/>
</dbReference>
<dbReference type="InterPro" id="IPR035892">
    <property type="entry name" value="C2_domain_sf"/>
</dbReference>
<dbReference type="GO" id="GO:0007165">
    <property type="term" value="P:signal transduction"/>
    <property type="evidence" value="ECO:0007669"/>
    <property type="project" value="UniProtKB-ARBA"/>
</dbReference>
<dbReference type="PROSITE" id="PS50191">
    <property type="entry name" value="CRAL_TRIO"/>
    <property type="match status" value="1"/>
</dbReference>
<dbReference type="CDD" id="cd00030">
    <property type="entry name" value="C2"/>
    <property type="match status" value="1"/>
</dbReference>
<name>A0A2V1AMZ4_9ASCO</name>
<dbReference type="InterPro" id="IPR023152">
    <property type="entry name" value="RasGAP_CS"/>
</dbReference>